<dbReference type="GO" id="GO:0008270">
    <property type="term" value="F:zinc ion binding"/>
    <property type="evidence" value="ECO:0007669"/>
    <property type="project" value="UniProtKB-KW"/>
</dbReference>
<dbReference type="GO" id="GO:0003676">
    <property type="term" value="F:nucleic acid binding"/>
    <property type="evidence" value="ECO:0007669"/>
    <property type="project" value="InterPro"/>
</dbReference>
<keyword evidence="7" id="KW-0863">Zinc-finger</keyword>
<dbReference type="GO" id="GO:0019899">
    <property type="term" value="F:enzyme binding"/>
    <property type="evidence" value="ECO:0007669"/>
    <property type="project" value="UniProtKB-ARBA"/>
</dbReference>
<feature type="compositionally biased region" description="Basic and acidic residues" evidence="8">
    <location>
        <begin position="765"/>
        <end position="774"/>
    </location>
</feature>
<keyword evidence="2" id="KW-0548">Nucleotidyltransferase</keyword>
<evidence type="ECO:0000256" key="4">
    <source>
        <dbReference type="ARBA" id="ARBA00022759"/>
    </source>
</evidence>
<keyword evidence="1" id="KW-0808">Transferase</keyword>
<keyword evidence="3" id="KW-0540">Nuclease</keyword>
<feature type="compositionally biased region" description="Basic and acidic residues" evidence="8">
    <location>
        <begin position="303"/>
        <end position="313"/>
    </location>
</feature>
<evidence type="ECO:0000256" key="8">
    <source>
        <dbReference type="SAM" id="MobiDB-lite"/>
    </source>
</evidence>
<reference evidence="11" key="1">
    <citation type="submission" date="2019-12" db="UniProtKB">
        <authorList>
            <consortium name="WormBaseParasite"/>
        </authorList>
    </citation>
    <scope>IDENTIFICATION</scope>
</reference>
<keyword evidence="6" id="KW-0695">RNA-directed DNA polymerase</keyword>
<dbReference type="InterPro" id="IPR001969">
    <property type="entry name" value="Aspartic_peptidase_AS"/>
</dbReference>
<feature type="domain" description="CCHC-type" evidence="9">
    <location>
        <begin position="54"/>
        <end position="68"/>
    </location>
</feature>
<feature type="region of interest" description="Disordered" evidence="8">
    <location>
        <begin position="209"/>
        <end position="234"/>
    </location>
</feature>
<keyword evidence="10" id="KW-1185">Reference proteome</keyword>
<protein>
    <submittedName>
        <fullName evidence="11">CCHC-type domain-containing protein</fullName>
    </submittedName>
</protein>
<sequence>MYQQSFTTTLQYIDERLSQLEISQRRDELQTRGSSRRQNGATNERTKRKTSVTCFTCATTGHFARDCPFRRGGHNDESSGSMNGPVMLCDKDQDAPPHNPSILPTVQLRLGGGTVIHALVDTGAAITFVSKAVVKQLDLPWKPGLSGNFRNVNTGTVIPIGLATIEARCLGVDTKLDAAVLERTPFPLTLVINALQELRLSLEFYPGGHRSPSEGKSPHDRGHPNSTEDRGIRPSCIRDHGIVEAQNVAEPGKEWAVPRCLIYKDGAMVPVINYGTEELSWAPDKVISRLSPVDGEGAILEWNDGRPANKEVQDPSNDGEGPDSLQAKVLQKAPGLKGKVAEKEAILGWCRQIIRRRQEYLFLHLETLYTDILRDAWGEINSILLGEKTIPQDQSMRPWSLVVSTKSPPASVLLLEDWFKEVRSWMAQDTSSLATTLVGAASGLSRCSFKKLDHVNRFLSIACSGVANSNGIPSVAIHLKINQPMYDALCVHYAGGSPYLSSLIVASLTQTDCINRMNPVPSWGPGLDEGHWIVKRDIPTEKEVLSQNRKLVVAYISRTLSRAEERYHSIELECLAVVWTLYRFRHYAHGRKFTVVTDNAAVMWLFSSKKSSGKLARWVLASMEFLDDCTFVHRPGRLNETADALSRMAGRIEKNGGNCQDPTERMVCVAAPEAVSKEELGLMQLSDTFAVESQLEEESVELEKDRVAYGEQLNSEQRTETKEAVLCVAACDGVSPEELEISVGRPGTTPHQGVARFWPSNPEQGQRRESDRKNFDWSKESCIATITAKAALGDWISPQSYD</sequence>
<dbReference type="STRING" id="70415.A0A5S6QR36"/>
<dbReference type="Pfam" id="PF17917">
    <property type="entry name" value="RT_RNaseH"/>
    <property type="match status" value="1"/>
</dbReference>
<evidence type="ECO:0000313" key="10">
    <source>
        <dbReference type="Proteomes" id="UP000046395"/>
    </source>
</evidence>
<dbReference type="Proteomes" id="UP000046395">
    <property type="component" value="Unassembled WGS sequence"/>
</dbReference>
<evidence type="ECO:0000259" key="9">
    <source>
        <dbReference type="PROSITE" id="PS50158"/>
    </source>
</evidence>
<dbReference type="InterPro" id="IPR036875">
    <property type="entry name" value="Znf_CCHC_sf"/>
</dbReference>
<keyword evidence="5" id="KW-0378">Hydrolase</keyword>
<dbReference type="PROSITE" id="PS00141">
    <property type="entry name" value="ASP_PROTEASE"/>
    <property type="match status" value="1"/>
</dbReference>
<evidence type="ECO:0000256" key="1">
    <source>
        <dbReference type="ARBA" id="ARBA00022679"/>
    </source>
</evidence>
<dbReference type="SUPFAM" id="SSF56672">
    <property type="entry name" value="DNA/RNA polymerases"/>
    <property type="match status" value="1"/>
</dbReference>
<dbReference type="InterPro" id="IPR041373">
    <property type="entry name" value="RT_RNaseH"/>
</dbReference>
<dbReference type="PANTHER" id="PTHR37984">
    <property type="entry name" value="PROTEIN CBG26694"/>
    <property type="match status" value="1"/>
</dbReference>
<dbReference type="GO" id="GO:0003964">
    <property type="term" value="F:RNA-directed DNA polymerase activity"/>
    <property type="evidence" value="ECO:0007669"/>
    <property type="project" value="UniProtKB-KW"/>
</dbReference>
<dbReference type="SMART" id="SM00343">
    <property type="entry name" value="ZnF_C2HC"/>
    <property type="match status" value="1"/>
</dbReference>
<dbReference type="Gene3D" id="2.40.70.10">
    <property type="entry name" value="Acid Proteases"/>
    <property type="match status" value="1"/>
</dbReference>
<dbReference type="AlphaFoldDB" id="A0A5S6QR36"/>
<dbReference type="InterPro" id="IPR050951">
    <property type="entry name" value="Retrovirus_Pol_polyprotein"/>
</dbReference>
<accession>A0A5S6QR36</accession>
<keyword evidence="4" id="KW-0255">Endonuclease</keyword>
<dbReference type="SUPFAM" id="SSF50630">
    <property type="entry name" value="Acid proteases"/>
    <property type="match status" value="1"/>
</dbReference>
<organism evidence="10 11">
    <name type="scientific">Trichuris muris</name>
    <name type="common">Mouse whipworm</name>
    <dbReference type="NCBI Taxonomy" id="70415"/>
    <lineage>
        <taxon>Eukaryota</taxon>
        <taxon>Metazoa</taxon>
        <taxon>Ecdysozoa</taxon>
        <taxon>Nematoda</taxon>
        <taxon>Enoplea</taxon>
        <taxon>Dorylaimia</taxon>
        <taxon>Trichinellida</taxon>
        <taxon>Trichuridae</taxon>
        <taxon>Trichuris</taxon>
    </lineage>
</organism>
<evidence type="ECO:0000256" key="5">
    <source>
        <dbReference type="ARBA" id="ARBA00022801"/>
    </source>
</evidence>
<dbReference type="WBParaSite" id="TMUE_2000009357.1">
    <property type="protein sequence ID" value="TMUE_2000009357.1"/>
    <property type="gene ID" value="WBGene00300579"/>
</dbReference>
<feature type="compositionally biased region" description="Basic and acidic residues" evidence="8">
    <location>
        <begin position="211"/>
        <end position="234"/>
    </location>
</feature>
<dbReference type="PANTHER" id="PTHR37984:SF5">
    <property type="entry name" value="PROTEIN NYNRIN-LIKE"/>
    <property type="match status" value="1"/>
</dbReference>
<evidence type="ECO:0000256" key="2">
    <source>
        <dbReference type="ARBA" id="ARBA00022695"/>
    </source>
</evidence>
<evidence type="ECO:0000256" key="3">
    <source>
        <dbReference type="ARBA" id="ARBA00022722"/>
    </source>
</evidence>
<dbReference type="InterPro" id="IPR001878">
    <property type="entry name" value="Znf_CCHC"/>
</dbReference>
<keyword evidence="7" id="KW-0862">Zinc</keyword>
<dbReference type="InterPro" id="IPR043502">
    <property type="entry name" value="DNA/RNA_pol_sf"/>
</dbReference>
<name>A0A5S6QR36_TRIMR</name>
<dbReference type="GO" id="GO:0006508">
    <property type="term" value="P:proteolysis"/>
    <property type="evidence" value="ECO:0007669"/>
    <property type="project" value="InterPro"/>
</dbReference>
<evidence type="ECO:0000256" key="6">
    <source>
        <dbReference type="ARBA" id="ARBA00022918"/>
    </source>
</evidence>
<dbReference type="InterPro" id="IPR021109">
    <property type="entry name" value="Peptidase_aspartic_dom_sf"/>
</dbReference>
<keyword evidence="7" id="KW-0479">Metal-binding</keyword>
<dbReference type="GO" id="GO:0004190">
    <property type="term" value="F:aspartic-type endopeptidase activity"/>
    <property type="evidence" value="ECO:0007669"/>
    <property type="project" value="InterPro"/>
</dbReference>
<dbReference type="Gene3D" id="4.10.60.10">
    <property type="entry name" value="Zinc finger, CCHC-type"/>
    <property type="match status" value="1"/>
</dbReference>
<dbReference type="Pfam" id="PF00098">
    <property type="entry name" value="zf-CCHC"/>
    <property type="match status" value="1"/>
</dbReference>
<dbReference type="CDD" id="cd00303">
    <property type="entry name" value="retropepsin_like"/>
    <property type="match status" value="1"/>
</dbReference>
<evidence type="ECO:0000313" key="11">
    <source>
        <dbReference type="WBParaSite" id="TMUE_2000009357.1"/>
    </source>
</evidence>
<feature type="region of interest" description="Disordered" evidence="8">
    <location>
        <begin position="743"/>
        <end position="774"/>
    </location>
</feature>
<dbReference type="GO" id="GO:0004519">
    <property type="term" value="F:endonuclease activity"/>
    <property type="evidence" value="ECO:0007669"/>
    <property type="project" value="UniProtKB-KW"/>
</dbReference>
<dbReference type="CDD" id="cd09274">
    <property type="entry name" value="RNase_HI_RT_Ty3"/>
    <property type="match status" value="1"/>
</dbReference>
<feature type="compositionally biased region" description="Polar residues" evidence="8">
    <location>
        <begin position="31"/>
        <end position="43"/>
    </location>
</feature>
<feature type="region of interest" description="Disordered" evidence="8">
    <location>
        <begin position="24"/>
        <end position="46"/>
    </location>
</feature>
<feature type="region of interest" description="Disordered" evidence="8">
    <location>
        <begin position="299"/>
        <end position="322"/>
    </location>
</feature>
<dbReference type="PROSITE" id="PS50158">
    <property type="entry name" value="ZF_CCHC"/>
    <property type="match status" value="1"/>
</dbReference>
<evidence type="ECO:0000256" key="7">
    <source>
        <dbReference type="PROSITE-ProRule" id="PRU00047"/>
    </source>
</evidence>
<proteinExistence type="predicted"/>
<dbReference type="SUPFAM" id="SSF57756">
    <property type="entry name" value="Retrovirus zinc finger-like domains"/>
    <property type="match status" value="1"/>
</dbReference>